<dbReference type="Gene3D" id="1.10.1740.10">
    <property type="match status" value="1"/>
</dbReference>
<sequence>MLPFFILGRSLIKIIWKLLRNKIILQFKYWFLPHKKTHKSIKDLQRRIAVYEDEAAYKELFFLLFQSLTHFAEGILQSKENAEEIVSDVFISIWNDRAKLNQIDDLKLYIFVAVKNNAVRKARQLNKDATISLDSINVEVDSLYQSPEERMLSTETVTKIETAINNLPNKARLILKLAKEDRMKYKDIASLLNISVKTVDNQLAIALKKLATAISEPLRKKK</sequence>
<dbReference type="Proteomes" id="UP000290204">
    <property type="component" value="Unassembled WGS sequence"/>
</dbReference>
<evidence type="ECO:0000256" key="4">
    <source>
        <dbReference type="ARBA" id="ARBA00023163"/>
    </source>
</evidence>
<dbReference type="InterPro" id="IPR014284">
    <property type="entry name" value="RNA_pol_sigma-70_dom"/>
</dbReference>
<accession>A0A4Q1CNS4</accession>
<keyword evidence="3" id="KW-0731">Sigma factor</keyword>
<dbReference type="OrthoDB" id="659361at2"/>
<gene>
    <name evidence="6" type="ORF">ESA94_04460</name>
</gene>
<feature type="domain" description="RNA polymerase sigma factor 70 region 4 type 2" evidence="5">
    <location>
        <begin position="159"/>
        <end position="210"/>
    </location>
</feature>
<dbReference type="InterPro" id="IPR036388">
    <property type="entry name" value="WH-like_DNA-bd_sf"/>
</dbReference>
<protein>
    <submittedName>
        <fullName evidence="6">Sigma-70 family RNA polymerase sigma factor</fullName>
    </submittedName>
</protein>
<dbReference type="InterPro" id="IPR013325">
    <property type="entry name" value="RNA_pol_sigma_r2"/>
</dbReference>
<evidence type="ECO:0000313" key="6">
    <source>
        <dbReference type="EMBL" id="RXK62269.1"/>
    </source>
</evidence>
<dbReference type="PANTHER" id="PTHR43133">
    <property type="entry name" value="RNA POLYMERASE ECF-TYPE SIGMA FACTO"/>
    <property type="match status" value="1"/>
</dbReference>
<keyword evidence="4" id="KW-0804">Transcription</keyword>
<reference evidence="6 7" key="1">
    <citation type="submission" date="2019-01" db="EMBL/GenBank/DDBJ databases">
        <title>Lacibacter sp. strain TTM-7.</title>
        <authorList>
            <person name="Chen W.-M."/>
        </authorList>
    </citation>
    <scope>NUCLEOTIDE SEQUENCE [LARGE SCALE GENOMIC DNA]</scope>
    <source>
        <strain evidence="6 7">TTM-7</strain>
    </source>
</reference>
<dbReference type="NCBIfam" id="TIGR02937">
    <property type="entry name" value="sigma70-ECF"/>
    <property type="match status" value="1"/>
</dbReference>
<dbReference type="GO" id="GO:0016987">
    <property type="term" value="F:sigma factor activity"/>
    <property type="evidence" value="ECO:0007669"/>
    <property type="project" value="UniProtKB-KW"/>
</dbReference>
<dbReference type="SUPFAM" id="SSF88659">
    <property type="entry name" value="Sigma3 and sigma4 domains of RNA polymerase sigma factors"/>
    <property type="match status" value="1"/>
</dbReference>
<evidence type="ECO:0000256" key="1">
    <source>
        <dbReference type="ARBA" id="ARBA00010641"/>
    </source>
</evidence>
<dbReference type="PANTHER" id="PTHR43133:SF46">
    <property type="entry name" value="RNA POLYMERASE SIGMA-70 FACTOR ECF SUBFAMILY"/>
    <property type="match status" value="1"/>
</dbReference>
<evidence type="ECO:0000256" key="3">
    <source>
        <dbReference type="ARBA" id="ARBA00023082"/>
    </source>
</evidence>
<evidence type="ECO:0000259" key="5">
    <source>
        <dbReference type="Pfam" id="PF08281"/>
    </source>
</evidence>
<dbReference type="GO" id="GO:0006352">
    <property type="term" value="P:DNA-templated transcription initiation"/>
    <property type="evidence" value="ECO:0007669"/>
    <property type="project" value="InterPro"/>
</dbReference>
<dbReference type="SUPFAM" id="SSF88946">
    <property type="entry name" value="Sigma2 domain of RNA polymerase sigma factors"/>
    <property type="match status" value="1"/>
</dbReference>
<dbReference type="AlphaFoldDB" id="A0A4Q1CNS4"/>
<keyword evidence="2" id="KW-0805">Transcription regulation</keyword>
<dbReference type="Gene3D" id="1.10.10.10">
    <property type="entry name" value="Winged helix-like DNA-binding domain superfamily/Winged helix DNA-binding domain"/>
    <property type="match status" value="1"/>
</dbReference>
<proteinExistence type="inferred from homology"/>
<name>A0A4Q1CNS4_9BACT</name>
<organism evidence="6 7">
    <name type="scientific">Lacibacter luteus</name>
    <dbReference type="NCBI Taxonomy" id="2508719"/>
    <lineage>
        <taxon>Bacteria</taxon>
        <taxon>Pseudomonadati</taxon>
        <taxon>Bacteroidota</taxon>
        <taxon>Chitinophagia</taxon>
        <taxon>Chitinophagales</taxon>
        <taxon>Chitinophagaceae</taxon>
        <taxon>Lacibacter</taxon>
    </lineage>
</organism>
<evidence type="ECO:0000256" key="2">
    <source>
        <dbReference type="ARBA" id="ARBA00023015"/>
    </source>
</evidence>
<dbReference type="EMBL" id="SDHW01000001">
    <property type="protein sequence ID" value="RXK62269.1"/>
    <property type="molecule type" value="Genomic_DNA"/>
</dbReference>
<evidence type="ECO:0000313" key="7">
    <source>
        <dbReference type="Proteomes" id="UP000290204"/>
    </source>
</evidence>
<comment type="caution">
    <text evidence="6">The sequence shown here is derived from an EMBL/GenBank/DDBJ whole genome shotgun (WGS) entry which is preliminary data.</text>
</comment>
<dbReference type="Pfam" id="PF08281">
    <property type="entry name" value="Sigma70_r4_2"/>
    <property type="match status" value="1"/>
</dbReference>
<dbReference type="InterPro" id="IPR013324">
    <property type="entry name" value="RNA_pol_sigma_r3/r4-like"/>
</dbReference>
<dbReference type="GO" id="GO:0003677">
    <property type="term" value="F:DNA binding"/>
    <property type="evidence" value="ECO:0007669"/>
    <property type="project" value="InterPro"/>
</dbReference>
<dbReference type="InterPro" id="IPR039425">
    <property type="entry name" value="RNA_pol_sigma-70-like"/>
</dbReference>
<comment type="similarity">
    <text evidence="1">Belongs to the sigma-70 factor family. ECF subfamily.</text>
</comment>
<keyword evidence="7" id="KW-1185">Reference proteome</keyword>
<dbReference type="InterPro" id="IPR013249">
    <property type="entry name" value="RNA_pol_sigma70_r4_t2"/>
</dbReference>